<dbReference type="InterPro" id="IPR049067">
    <property type="entry name" value="MreB-like_C"/>
</dbReference>
<evidence type="ECO:0000313" key="4">
    <source>
        <dbReference type="Proteomes" id="UP000668358"/>
    </source>
</evidence>
<proteinExistence type="predicted"/>
<feature type="domain" description="Actin homologue MreB-like C-terminal" evidence="2">
    <location>
        <begin position="158"/>
        <end position="272"/>
    </location>
</feature>
<name>A0ABD4PY83_CLOPF</name>
<gene>
    <name evidence="3" type="ORF">JJB78_15235</name>
</gene>
<reference evidence="3 4" key="1">
    <citation type="submission" date="2020-12" db="EMBL/GenBank/DDBJ databases">
        <title>Comparative genomics of Clostridium perfringens reveals patterns of host-associated phylogenetic clades and virulence factors.</title>
        <authorList>
            <person name="Smith A.H."/>
            <person name="Geier R."/>
        </authorList>
    </citation>
    <scope>NUCLEOTIDE SEQUENCE [LARGE SCALE GENOMIC DNA]</scope>
    <source>
        <strain evidence="3 4">CHD15829P</strain>
    </source>
</reference>
<dbReference type="Pfam" id="PF17989">
    <property type="entry name" value="ALP_N"/>
    <property type="match status" value="1"/>
</dbReference>
<dbReference type="InterPro" id="IPR040607">
    <property type="entry name" value="ALP_N"/>
</dbReference>
<evidence type="ECO:0000259" key="2">
    <source>
        <dbReference type="Pfam" id="PF21522"/>
    </source>
</evidence>
<dbReference type="AlphaFoldDB" id="A0ABD4PY83"/>
<evidence type="ECO:0000313" key="3">
    <source>
        <dbReference type="EMBL" id="MBO3417842.1"/>
    </source>
</evidence>
<organism evidence="3 4">
    <name type="scientific">Clostridium perfringens</name>
    <dbReference type="NCBI Taxonomy" id="1502"/>
    <lineage>
        <taxon>Bacteria</taxon>
        <taxon>Bacillati</taxon>
        <taxon>Bacillota</taxon>
        <taxon>Clostridia</taxon>
        <taxon>Eubacteriales</taxon>
        <taxon>Clostridiaceae</taxon>
        <taxon>Clostridium</taxon>
    </lineage>
</organism>
<sequence length="303" mass="34080">MKIIGLDIGNAEVNTSEGVHFPSRVKIGVNNMNKDDIKVNFEGLDFTIGQGSNNIGLNKYKNINFKISVLVGIAKSFKENDIECNVVIGCPIETFNKNKEIVKDIKGIIESWGKQTIVIDQGESKEIKVIDIKNVAIFCESGIVFKNRERFSKEKTLVVDIGGGTRDDSLWNGLDLVECKSNDKMGMINLYETIIKEVNRRNKSNLNFDDAKAMIGKKEYKINQEIVDISYIDIIIENFVTGFMSEINQIFPFSNVDSIQFVGGGAILLKEYITRLIPKAEVPNNAEFLNAETYREVGELMWS</sequence>
<dbReference type="Proteomes" id="UP000668358">
    <property type="component" value="Unassembled WGS sequence"/>
</dbReference>
<dbReference type="Gene3D" id="3.30.420.40">
    <property type="match status" value="2"/>
</dbReference>
<evidence type="ECO:0000259" key="1">
    <source>
        <dbReference type="Pfam" id="PF17989"/>
    </source>
</evidence>
<feature type="domain" description="Actin-like protein N-terminal" evidence="1">
    <location>
        <begin position="5"/>
        <end position="133"/>
    </location>
</feature>
<accession>A0ABD4PY83</accession>
<dbReference type="RefSeq" id="WP_208336387.1">
    <property type="nucleotide sequence ID" value="NZ_CATNWT010000003.1"/>
</dbReference>
<dbReference type="SUPFAM" id="SSF53067">
    <property type="entry name" value="Actin-like ATPase domain"/>
    <property type="match status" value="2"/>
</dbReference>
<dbReference type="InterPro" id="IPR043129">
    <property type="entry name" value="ATPase_NBD"/>
</dbReference>
<protein>
    <submittedName>
        <fullName evidence="3">ParM/StbA family protein</fullName>
    </submittedName>
</protein>
<comment type="caution">
    <text evidence="3">The sequence shown here is derived from an EMBL/GenBank/DDBJ whole genome shotgun (WGS) entry which is preliminary data.</text>
</comment>
<dbReference type="Pfam" id="PF21522">
    <property type="entry name" value="MreB-like_C"/>
    <property type="match status" value="1"/>
</dbReference>
<dbReference type="EMBL" id="JAENRE010000010">
    <property type="protein sequence ID" value="MBO3417842.1"/>
    <property type="molecule type" value="Genomic_DNA"/>
</dbReference>